<dbReference type="GO" id="GO:0016787">
    <property type="term" value="F:hydrolase activity"/>
    <property type="evidence" value="ECO:0007669"/>
    <property type="project" value="UniProtKB-KW"/>
</dbReference>
<dbReference type="PANTHER" id="PTHR45953">
    <property type="entry name" value="IDURONATE 2-SULFATASE"/>
    <property type="match status" value="1"/>
</dbReference>
<keyword evidence="6" id="KW-0106">Calcium</keyword>
<dbReference type="InterPro" id="IPR024607">
    <property type="entry name" value="Sulfatase_CS"/>
</dbReference>
<dbReference type="CDD" id="cd16030">
    <property type="entry name" value="iduronate-2-sulfatase"/>
    <property type="match status" value="1"/>
</dbReference>
<dbReference type="InterPro" id="IPR035874">
    <property type="entry name" value="IDS"/>
</dbReference>
<evidence type="ECO:0000313" key="9">
    <source>
        <dbReference type="Proteomes" id="UP001321305"/>
    </source>
</evidence>
<accession>A0ABZ2ENG3</accession>
<dbReference type="PANTHER" id="PTHR45953:SF1">
    <property type="entry name" value="IDURONATE 2-SULFATASE"/>
    <property type="match status" value="1"/>
</dbReference>
<evidence type="ECO:0000256" key="2">
    <source>
        <dbReference type="ARBA" id="ARBA00008779"/>
    </source>
</evidence>
<dbReference type="Gene3D" id="3.40.720.10">
    <property type="entry name" value="Alkaline Phosphatase, subunit A"/>
    <property type="match status" value="1"/>
</dbReference>
<evidence type="ECO:0000313" key="8">
    <source>
        <dbReference type="EMBL" id="WWC84988.1"/>
    </source>
</evidence>
<dbReference type="InterPro" id="IPR017850">
    <property type="entry name" value="Alkaline_phosphatase_core_sf"/>
</dbReference>
<evidence type="ECO:0000259" key="7">
    <source>
        <dbReference type="Pfam" id="PF00884"/>
    </source>
</evidence>
<evidence type="ECO:0000256" key="1">
    <source>
        <dbReference type="ARBA" id="ARBA00001913"/>
    </source>
</evidence>
<evidence type="ECO:0000256" key="6">
    <source>
        <dbReference type="ARBA" id="ARBA00022837"/>
    </source>
</evidence>
<keyword evidence="3" id="KW-0479">Metal-binding</keyword>
<reference evidence="9" key="1">
    <citation type="submission" date="2024-01" db="EMBL/GenBank/DDBJ databases">
        <title>Mycovorax composti gen. nov. sp. nov., a member of the family Chitinophagaceae isolated from button mushroom compost.</title>
        <authorList>
            <person name="Thai M."/>
            <person name="Bell T.L."/>
            <person name="Kertesz M.A."/>
        </authorList>
    </citation>
    <scope>NUCLEOTIDE SEQUENCE [LARGE SCALE GENOMIC DNA]</scope>
    <source>
        <strain evidence="9">C216</strain>
    </source>
</reference>
<name>A0ABZ2ENG3_9BACT</name>
<evidence type="ECO:0000256" key="3">
    <source>
        <dbReference type="ARBA" id="ARBA00022723"/>
    </source>
</evidence>
<dbReference type="EC" id="3.1.6.-" evidence="8"/>
<keyword evidence="9" id="KW-1185">Reference proteome</keyword>
<comment type="cofactor">
    <cofactor evidence="1">
        <name>Ca(2+)</name>
        <dbReference type="ChEBI" id="CHEBI:29108"/>
    </cofactor>
</comment>
<sequence>MIISALFKERFNHSDCFILWGIVRRFSVIIYCMFHAGLLSAQDDFFERKYNVLFIVADDMRPTLGCYGDERAITPYIDNLARRSIVFKNAYCQQAVCNPSRASVLTGLRPDENGVTDLVTHFRQKIPDVVTLPQAFKNAGYTSIGIGKVFHGSKRTLDSVSWSVPSLVQSFTKQDEYYLPENRKGNAKAASYEFVAEQDDDYPDGKIANAAITALQQFRESGESFFMAVGFNKPHLPFCAPRKYWNMYEGSDFSKMSHKFKPLGAPDIAFHQWQELRGYSDIPKDGAIPSQKEQELWRGYYACVSYVDTQIGRVLSELERLDMSENTIIVFWGDHGYHLGEQGLWCKSTNYELDTRIPLLISVPDITDKGSHTSAIVEALDIYPTLLELCGLKSHHRLSGKSLTPLLENPNCRWEGVAFSQFCRPYEAITKQHPTHMGYTVRIPGWRYVAWYDLNTGSVVNTELYNLKKGNIELHNLSGDKRYKKVEQKLHSLIDAYYSKR</sequence>
<dbReference type="SUPFAM" id="SSF53649">
    <property type="entry name" value="Alkaline phosphatase-like"/>
    <property type="match status" value="1"/>
</dbReference>
<keyword evidence="5 8" id="KW-0378">Hydrolase</keyword>
<evidence type="ECO:0000256" key="5">
    <source>
        <dbReference type="ARBA" id="ARBA00022801"/>
    </source>
</evidence>
<evidence type="ECO:0000256" key="4">
    <source>
        <dbReference type="ARBA" id="ARBA00022729"/>
    </source>
</evidence>
<organism evidence="8 9">
    <name type="scientific">Mycovorax composti</name>
    <dbReference type="NCBI Taxonomy" id="2962693"/>
    <lineage>
        <taxon>Bacteria</taxon>
        <taxon>Pseudomonadati</taxon>
        <taxon>Bacteroidota</taxon>
        <taxon>Chitinophagia</taxon>
        <taxon>Chitinophagales</taxon>
        <taxon>Chitinophagaceae</taxon>
        <taxon>Mycovorax</taxon>
    </lineage>
</organism>
<dbReference type="InterPro" id="IPR000917">
    <property type="entry name" value="Sulfatase_N"/>
</dbReference>
<protein>
    <submittedName>
        <fullName evidence="8">Ulvan-active sulfatase</fullName>
        <ecNumber evidence="8">3.1.6.-</ecNumber>
    </submittedName>
</protein>
<proteinExistence type="inferred from homology"/>
<dbReference type="Proteomes" id="UP001321305">
    <property type="component" value="Chromosome"/>
</dbReference>
<dbReference type="PROSITE" id="PS00149">
    <property type="entry name" value="SULFATASE_2"/>
    <property type="match status" value="1"/>
</dbReference>
<dbReference type="EMBL" id="CP144143">
    <property type="protein sequence ID" value="WWC84988.1"/>
    <property type="molecule type" value="Genomic_DNA"/>
</dbReference>
<feature type="domain" description="Sulfatase N-terminal" evidence="7">
    <location>
        <begin position="51"/>
        <end position="391"/>
    </location>
</feature>
<keyword evidence="4" id="KW-0732">Signal</keyword>
<gene>
    <name evidence="8" type="ORF">PIECOFPK_02731</name>
</gene>
<comment type="similarity">
    <text evidence="2">Belongs to the sulfatase family.</text>
</comment>
<dbReference type="Pfam" id="PF00884">
    <property type="entry name" value="Sulfatase"/>
    <property type="match status" value="1"/>
</dbReference>